<dbReference type="Proteomes" id="UP000270296">
    <property type="component" value="Unassembled WGS sequence"/>
</dbReference>
<evidence type="ECO:0000256" key="1">
    <source>
        <dbReference type="SAM" id="MobiDB-lite"/>
    </source>
</evidence>
<evidence type="ECO:0000313" key="2">
    <source>
        <dbReference type="EMBL" id="VDO99806.1"/>
    </source>
</evidence>
<proteinExistence type="predicted"/>
<name>A0A183IHE8_9BILA</name>
<organism evidence="4">
    <name type="scientific">Soboliphyme baturini</name>
    <dbReference type="NCBI Taxonomy" id="241478"/>
    <lineage>
        <taxon>Eukaryota</taxon>
        <taxon>Metazoa</taxon>
        <taxon>Ecdysozoa</taxon>
        <taxon>Nematoda</taxon>
        <taxon>Enoplea</taxon>
        <taxon>Dorylaimia</taxon>
        <taxon>Dioctophymatida</taxon>
        <taxon>Dioctophymatoidea</taxon>
        <taxon>Soboliphymatidae</taxon>
        <taxon>Soboliphyme</taxon>
    </lineage>
</organism>
<sequence length="43" mass="4482">MVHGAGKLNKNLCPGIIATSLNSQNLDNESASQNHTAGEFIVS</sequence>
<dbReference type="WBParaSite" id="SBAD_0000318701-mRNA-1">
    <property type="protein sequence ID" value="SBAD_0000318701-mRNA-1"/>
    <property type="gene ID" value="SBAD_0000318701"/>
</dbReference>
<evidence type="ECO:0000313" key="4">
    <source>
        <dbReference type="WBParaSite" id="SBAD_0000318701-mRNA-1"/>
    </source>
</evidence>
<gene>
    <name evidence="2" type="ORF">SBAD_LOCUS3043</name>
</gene>
<reference evidence="4" key="1">
    <citation type="submission" date="2016-06" db="UniProtKB">
        <authorList>
            <consortium name="WormBaseParasite"/>
        </authorList>
    </citation>
    <scope>IDENTIFICATION</scope>
</reference>
<accession>A0A183IHE8</accession>
<feature type="region of interest" description="Disordered" evidence="1">
    <location>
        <begin position="24"/>
        <end position="43"/>
    </location>
</feature>
<dbReference type="EMBL" id="UZAM01007537">
    <property type="protein sequence ID" value="VDO99806.1"/>
    <property type="molecule type" value="Genomic_DNA"/>
</dbReference>
<reference evidence="2 3" key="2">
    <citation type="submission" date="2018-11" db="EMBL/GenBank/DDBJ databases">
        <authorList>
            <consortium name="Pathogen Informatics"/>
        </authorList>
    </citation>
    <scope>NUCLEOTIDE SEQUENCE [LARGE SCALE GENOMIC DNA]</scope>
</reference>
<dbReference type="AlphaFoldDB" id="A0A183IHE8"/>
<protein>
    <submittedName>
        <fullName evidence="2 4">Uncharacterized protein</fullName>
    </submittedName>
</protein>
<keyword evidence="3" id="KW-1185">Reference proteome</keyword>
<feature type="compositionally biased region" description="Polar residues" evidence="1">
    <location>
        <begin position="24"/>
        <end position="36"/>
    </location>
</feature>
<evidence type="ECO:0000313" key="3">
    <source>
        <dbReference type="Proteomes" id="UP000270296"/>
    </source>
</evidence>